<evidence type="ECO:0000256" key="8">
    <source>
        <dbReference type="ARBA" id="ARBA00023264"/>
    </source>
</evidence>
<evidence type="ECO:0000256" key="17">
    <source>
        <dbReference type="RuleBase" id="RU000437"/>
    </source>
</evidence>
<feature type="binding site" evidence="13">
    <location>
        <position position="106"/>
    </location>
    <ligand>
        <name>NADPH</name>
        <dbReference type="ChEBI" id="CHEBI:57783"/>
    </ligand>
</feature>
<evidence type="ECO:0000256" key="12">
    <source>
        <dbReference type="ARBA" id="ARBA00080511"/>
    </source>
</evidence>
<dbReference type="PROSITE" id="PS00957">
    <property type="entry name" value="NAD_G3PDH"/>
    <property type="match status" value="1"/>
</dbReference>
<evidence type="ECO:0000256" key="15">
    <source>
        <dbReference type="PIRSR" id="PIRSR000114-2"/>
    </source>
</evidence>
<dbReference type="InterPro" id="IPR008927">
    <property type="entry name" value="6-PGluconate_DH-like_C_sf"/>
</dbReference>
<evidence type="ECO:0000256" key="1">
    <source>
        <dbReference type="ARBA" id="ARBA00011009"/>
    </source>
</evidence>
<dbReference type="SUPFAM" id="SSF48179">
    <property type="entry name" value="6-phosphogluconate dehydrogenase C-terminal domain-like"/>
    <property type="match status" value="1"/>
</dbReference>
<keyword evidence="13" id="KW-0547">Nucleotide-binding</keyword>
<dbReference type="Pfam" id="PF01210">
    <property type="entry name" value="NAD_Gly3P_dh_N"/>
    <property type="match status" value="1"/>
</dbReference>
<dbReference type="InterPro" id="IPR006168">
    <property type="entry name" value="G3P_DH_NAD-dep"/>
</dbReference>
<dbReference type="GO" id="GO:0046168">
    <property type="term" value="P:glycerol-3-phosphate catabolic process"/>
    <property type="evidence" value="ECO:0007669"/>
    <property type="project" value="InterPro"/>
</dbReference>
<gene>
    <name evidence="13" type="primary">gpsA</name>
    <name evidence="20" type="ORF">SAMN03080614_1002153</name>
</gene>
<evidence type="ECO:0000256" key="14">
    <source>
        <dbReference type="PIRSR" id="PIRSR000114-1"/>
    </source>
</evidence>
<feature type="binding site" evidence="13">
    <location>
        <position position="278"/>
    </location>
    <ligand>
        <name>NADPH</name>
        <dbReference type="ChEBI" id="CHEBI:57783"/>
    </ligand>
</feature>
<dbReference type="STRING" id="1120990.SAMN03080614_1002153"/>
<keyword evidence="3 13" id="KW-0521">NADP</keyword>
<comment type="similarity">
    <text evidence="1 13 17">Belongs to the NAD-dependent glycerol-3-phosphate dehydrogenase family.</text>
</comment>
<dbReference type="RefSeq" id="WP_091348331.1">
    <property type="nucleotide sequence ID" value="NZ_FOIF01000002.1"/>
</dbReference>
<dbReference type="Pfam" id="PF07479">
    <property type="entry name" value="NAD_Gly3P_dh_C"/>
    <property type="match status" value="1"/>
</dbReference>
<evidence type="ECO:0000256" key="5">
    <source>
        <dbReference type="ARBA" id="ARBA00023027"/>
    </source>
</evidence>
<feature type="binding site" evidence="15">
    <location>
        <position position="106"/>
    </location>
    <ligand>
        <name>substrate</name>
    </ligand>
</feature>
<dbReference type="InterPro" id="IPR013328">
    <property type="entry name" value="6PGD_dom2"/>
</dbReference>
<feature type="binding site" evidence="13">
    <location>
        <position position="12"/>
    </location>
    <ligand>
        <name>NADPH</name>
        <dbReference type="ChEBI" id="CHEBI:57783"/>
    </ligand>
</feature>
<dbReference type="FunFam" id="3.40.50.720:FF:000019">
    <property type="entry name" value="Glycerol-3-phosphate dehydrogenase [NAD(P)+]"/>
    <property type="match status" value="1"/>
</dbReference>
<dbReference type="InterPro" id="IPR006109">
    <property type="entry name" value="G3P_DH_NAD-dep_C"/>
</dbReference>
<feature type="domain" description="Glycerol-3-phosphate dehydrogenase NAD-dependent N-terminal" evidence="18">
    <location>
        <begin position="3"/>
        <end position="157"/>
    </location>
</feature>
<dbReference type="EMBL" id="FOIF01000002">
    <property type="protein sequence ID" value="SES67251.1"/>
    <property type="molecule type" value="Genomic_DNA"/>
</dbReference>
<protein>
    <recommendedName>
        <fullName evidence="11 13">Glycerol-3-phosphate dehydrogenase [NAD(P)+]</fullName>
        <ecNumber evidence="10 13">1.1.1.94</ecNumber>
    </recommendedName>
    <alternativeName>
        <fullName evidence="13">NAD(P)(+)-dependent glycerol-3-phosphate dehydrogenase</fullName>
    </alternativeName>
    <alternativeName>
        <fullName evidence="12 13">NAD(P)H-dependent dihydroxyacetone-phosphate reductase</fullName>
    </alternativeName>
</protein>
<dbReference type="Proteomes" id="UP000243819">
    <property type="component" value="Unassembled WGS sequence"/>
</dbReference>
<keyword evidence="5 13" id="KW-0520">NAD</keyword>
<evidence type="ECO:0000256" key="4">
    <source>
        <dbReference type="ARBA" id="ARBA00023002"/>
    </source>
</evidence>
<evidence type="ECO:0000256" key="13">
    <source>
        <dbReference type="HAMAP-Rule" id="MF_00394"/>
    </source>
</evidence>
<feature type="binding site" evidence="16">
    <location>
        <position position="254"/>
    </location>
    <ligand>
        <name>NAD(+)</name>
        <dbReference type="ChEBI" id="CHEBI:57540"/>
    </ligand>
</feature>
<feature type="binding site" evidence="13">
    <location>
        <position position="243"/>
    </location>
    <ligand>
        <name>sn-glycerol 3-phosphate</name>
        <dbReference type="ChEBI" id="CHEBI:57597"/>
    </ligand>
</feature>
<keyword evidence="2 13" id="KW-0444">Lipid biosynthesis</keyword>
<name>A0A1H9YE70_9FIRM</name>
<reference evidence="21" key="1">
    <citation type="submission" date="2016-10" db="EMBL/GenBank/DDBJ databases">
        <authorList>
            <person name="Varghese N."/>
            <person name="Submissions S."/>
        </authorList>
    </citation>
    <scope>NUCLEOTIDE SEQUENCE [LARGE SCALE GENOMIC DNA]</scope>
    <source>
        <strain evidence="21">DSM 13577</strain>
    </source>
</reference>
<dbReference type="NCBIfam" id="NF000942">
    <property type="entry name" value="PRK00094.1-4"/>
    <property type="match status" value="1"/>
</dbReference>
<feature type="binding site" evidence="13">
    <location>
        <position position="33"/>
    </location>
    <ligand>
        <name>NADPH</name>
        <dbReference type="ChEBI" id="CHEBI:57783"/>
    </ligand>
</feature>
<dbReference type="OrthoDB" id="9812273at2"/>
<feature type="binding site" evidence="16">
    <location>
        <position position="139"/>
    </location>
    <ligand>
        <name>NAD(+)</name>
        <dbReference type="ChEBI" id="CHEBI:57540"/>
    </ligand>
</feature>
<dbReference type="InterPro" id="IPR036291">
    <property type="entry name" value="NAD(P)-bd_dom_sf"/>
</dbReference>
<evidence type="ECO:0000256" key="7">
    <source>
        <dbReference type="ARBA" id="ARBA00023209"/>
    </source>
</evidence>
<dbReference type="GO" id="GO:0005829">
    <property type="term" value="C:cytosol"/>
    <property type="evidence" value="ECO:0007669"/>
    <property type="project" value="TreeGrafter"/>
</dbReference>
<feature type="binding site" evidence="13">
    <location>
        <position position="254"/>
    </location>
    <ligand>
        <name>sn-glycerol 3-phosphate</name>
        <dbReference type="ChEBI" id="CHEBI:57597"/>
    </ligand>
</feature>
<comment type="pathway">
    <text evidence="13">Membrane lipid metabolism; glycerophospholipid metabolism.</text>
</comment>
<feature type="binding site" evidence="13">
    <location>
        <position position="255"/>
    </location>
    <ligand>
        <name>sn-glycerol 3-phosphate</name>
        <dbReference type="ChEBI" id="CHEBI:57597"/>
    </ligand>
</feature>
<sequence length="342" mass="37337">MEKVTVLGAGGWGTALANVLAKKGFSVYLWVRRRELCEELTKIRENIKYLPGVLIPANVYFTTDLEEAVKDTNLVTVATPSSVMREMIKGISPYITPKTPVVSAAKGFEKGTLLRMSEIIKEELGKEHPVAVLSGPNHAEEVGRDIPTATVVASDKRVIAEYVQDIYMTPKFRVYTNPDVVGVEIGGALKNIIALGAGITDGLGYGDNSKAALLTRGLTEIARLGTAMGADTMTFAGLAGVGDLVATCTSKHSRNWNCGYQLGKGKTLETILNETNKVVEGVKAAEVVQALANRYNIEMPISREIYKVLYENKDPKEAVVDLMLRSKTNEMEEVVIRDRDNW</sequence>
<dbReference type="InterPro" id="IPR011128">
    <property type="entry name" value="G3P_DH_NAD-dep_N"/>
</dbReference>
<dbReference type="GO" id="GO:0006650">
    <property type="term" value="P:glycerophospholipid metabolic process"/>
    <property type="evidence" value="ECO:0007669"/>
    <property type="project" value="UniProtKB-UniRule"/>
</dbReference>
<organism evidence="20 21">
    <name type="scientific">Anaerobranca gottschalkii DSM 13577</name>
    <dbReference type="NCBI Taxonomy" id="1120990"/>
    <lineage>
        <taxon>Bacteria</taxon>
        <taxon>Bacillati</taxon>
        <taxon>Bacillota</taxon>
        <taxon>Clostridia</taxon>
        <taxon>Eubacteriales</taxon>
        <taxon>Proteinivoracaceae</taxon>
        <taxon>Anaerobranca</taxon>
    </lineage>
</organism>
<feature type="binding site" evidence="13">
    <location>
        <position position="190"/>
    </location>
    <ligand>
        <name>sn-glycerol 3-phosphate</name>
        <dbReference type="ChEBI" id="CHEBI:57597"/>
    </ligand>
</feature>
<keyword evidence="4 13" id="KW-0560">Oxidoreductase</keyword>
<evidence type="ECO:0000259" key="19">
    <source>
        <dbReference type="Pfam" id="PF07479"/>
    </source>
</evidence>
<comment type="subcellular location">
    <subcellularLocation>
        <location evidence="13">Cytoplasm</location>
    </subcellularLocation>
</comment>
<evidence type="ECO:0000256" key="2">
    <source>
        <dbReference type="ARBA" id="ARBA00022516"/>
    </source>
</evidence>
<feature type="binding site" evidence="13">
    <location>
        <position position="49"/>
    </location>
    <ligand>
        <name>NADPH</name>
        <dbReference type="ChEBI" id="CHEBI:57783"/>
    </ligand>
</feature>
<dbReference type="FunFam" id="1.10.1040.10:FF:000001">
    <property type="entry name" value="Glycerol-3-phosphate dehydrogenase [NAD(P)+]"/>
    <property type="match status" value="1"/>
</dbReference>
<comment type="catalytic activity">
    <reaction evidence="13">
        <text>sn-glycerol 3-phosphate + NAD(+) = dihydroxyacetone phosphate + NADH + H(+)</text>
        <dbReference type="Rhea" id="RHEA:11092"/>
        <dbReference type="ChEBI" id="CHEBI:15378"/>
        <dbReference type="ChEBI" id="CHEBI:57540"/>
        <dbReference type="ChEBI" id="CHEBI:57597"/>
        <dbReference type="ChEBI" id="CHEBI:57642"/>
        <dbReference type="ChEBI" id="CHEBI:57945"/>
        <dbReference type="EC" id="1.1.1.94"/>
    </reaction>
</comment>
<keyword evidence="21" id="KW-1185">Reference proteome</keyword>
<evidence type="ECO:0000256" key="3">
    <source>
        <dbReference type="ARBA" id="ARBA00022857"/>
    </source>
</evidence>
<evidence type="ECO:0000313" key="20">
    <source>
        <dbReference type="EMBL" id="SES67251.1"/>
    </source>
</evidence>
<feature type="binding site" evidence="13">
    <location>
        <position position="139"/>
    </location>
    <ligand>
        <name>NADPH</name>
        <dbReference type="ChEBI" id="CHEBI:57783"/>
    </ligand>
</feature>
<feature type="binding site" evidence="16">
    <location>
        <position position="277"/>
    </location>
    <ligand>
        <name>NAD(+)</name>
        <dbReference type="ChEBI" id="CHEBI:57540"/>
    </ligand>
</feature>
<dbReference type="GO" id="GO:0008654">
    <property type="term" value="P:phospholipid biosynthetic process"/>
    <property type="evidence" value="ECO:0007669"/>
    <property type="project" value="UniProtKB-KW"/>
</dbReference>
<dbReference type="Gene3D" id="3.40.50.720">
    <property type="entry name" value="NAD(P)-binding Rossmann-like Domain"/>
    <property type="match status" value="1"/>
</dbReference>
<feature type="binding site" evidence="13">
    <location>
        <position position="254"/>
    </location>
    <ligand>
        <name>NADPH</name>
        <dbReference type="ChEBI" id="CHEBI:57783"/>
    </ligand>
</feature>
<keyword evidence="13" id="KW-0963">Cytoplasm</keyword>
<keyword evidence="7 13" id="KW-0594">Phospholipid biosynthesis</keyword>
<proteinExistence type="inferred from homology"/>
<evidence type="ECO:0000313" key="21">
    <source>
        <dbReference type="Proteomes" id="UP000243819"/>
    </source>
</evidence>
<evidence type="ECO:0000256" key="11">
    <source>
        <dbReference type="ARBA" id="ARBA00069372"/>
    </source>
</evidence>
<dbReference type="NCBIfam" id="NF000940">
    <property type="entry name" value="PRK00094.1-2"/>
    <property type="match status" value="1"/>
</dbReference>
<dbReference type="GO" id="GO:0051287">
    <property type="term" value="F:NAD binding"/>
    <property type="evidence" value="ECO:0007669"/>
    <property type="project" value="InterPro"/>
</dbReference>
<dbReference type="GO" id="GO:0005975">
    <property type="term" value="P:carbohydrate metabolic process"/>
    <property type="evidence" value="ECO:0007669"/>
    <property type="project" value="InterPro"/>
</dbReference>
<feature type="binding site" evidence="15">
    <location>
        <begin position="254"/>
        <end position="255"/>
    </location>
    <ligand>
        <name>substrate</name>
    </ligand>
</feature>
<dbReference type="PRINTS" id="PR00077">
    <property type="entry name" value="GPDHDRGNASE"/>
</dbReference>
<dbReference type="HAMAP" id="MF_00394">
    <property type="entry name" value="NAD_Glyc3P_dehydrog"/>
    <property type="match status" value="1"/>
</dbReference>
<dbReference type="GO" id="GO:0046167">
    <property type="term" value="P:glycerol-3-phosphate biosynthetic process"/>
    <property type="evidence" value="ECO:0007669"/>
    <property type="project" value="UniProtKB-UniRule"/>
</dbReference>
<dbReference type="GO" id="GO:0141152">
    <property type="term" value="F:glycerol-3-phosphate dehydrogenase (NAD+) activity"/>
    <property type="evidence" value="ECO:0007669"/>
    <property type="project" value="RHEA"/>
</dbReference>
<dbReference type="Gene3D" id="1.10.1040.10">
    <property type="entry name" value="N-(1-d-carboxylethyl)-l-norvaline Dehydrogenase, domain 2"/>
    <property type="match status" value="1"/>
</dbReference>
<dbReference type="NCBIfam" id="NF000941">
    <property type="entry name" value="PRK00094.1-3"/>
    <property type="match status" value="1"/>
</dbReference>
<dbReference type="GO" id="GO:0141153">
    <property type="term" value="F:glycerol-3-phosphate dehydrogenase (NADP+) activity"/>
    <property type="evidence" value="ECO:0007669"/>
    <property type="project" value="RHEA"/>
</dbReference>
<feature type="domain" description="Glycerol-3-phosphate dehydrogenase NAD-dependent C-terminal" evidence="19">
    <location>
        <begin position="179"/>
        <end position="319"/>
    </location>
</feature>
<feature type="binding site" evidence="13">
    <location>
        <position position="280"/>
    </location>
    <ligand>
        <name>NADPH</name>
        <dbReference type="ChEBI" id="CHEBI:57783"/>
    </ligand>
</feature>
<accession>A0A1H9YE70</accession>
<dbReference type="PIRSF" id="PIRSF000114">
    <property type="entry name" value="Glycerol-3-P_dh"/>
    <property type="match status" value="1"/>
</dbReference>
<evidence type="ECO:0000256" key="9">
    <source>
        <dbReference type="ARBA" id="ARBA00052716"/>
    </source>
</evidence>
<feature type="binding site" evidence="13">
    <location>
        <position position="135"/>
    </location>
    <ligand>
        <name>sn-glycerol 3-phosphate</name>
        <dbReference type="ChEBI" id="CHEBI:57597"/>
    </ligand>
</feature>
<dbReference type="UniPathway" id="UPA00940"/>
<feature type="binding site" evidence="13">
    <location>
        <position position="253"/>
    </location>
    <ligand>
        <name>sn-glycerol 3-phosphate</name>
        <dbReference type="ChEBI" id="CHEBI:57597"/>
    </ligand>
</feature>
<dbReference type="AlphaFoldDB" id="A0A1H9YE70"/>
<evidence type="ECO:0000256" key="16">
    <source>
        <dbReference type="PIRSR" id="PIRSR000114-3"/>
    </source>
</evidence>
<evidence type="ECO:0000256" key="6">
    <source>
        <dbReference type="ARBA" id="ARBA00023098"/>
    </source>
</evidence>
<keyword evidence="6 13" id="KW-0443">Lipid metabolism</keyword>
<evidence type="ECO:0000256" key="10">
    <source>
        <dbReference type="ARBA" id="ARBA00066687"/>
    </source>
</evidence>
<feature type="active site" description="Proton acceptor" evidence="13 14">
    <location>
        <position position="190"/>
    </location>
</feature>
<dbReference type="SUPFAM" id="SSF51735">
    <property type="entry name" value="NAD(P)-binding Rossmann-fold domains"/>
    <property type="match status" value="1"/>
</dbReference>
<evidence type="ECO:0000259" key="18">
    <source>
        <dbReference type="Pfam" id="PF01210"/>
    </source>
</evidence>
<feature type="binding site" evidence="16">
    <location>
        <begin position="8"/>
        <end position="13"/>
    </location>
    <ligand>
        <name>NAD(+)</name>
        <dbReference type="ChEBI" id="CHEBI:57540"/>
    </ligand>
</feature>
<dbReference type="PANTHER" id="PTHR11728">
    <property type="entry name" value="GLYCEROL-3-PHOSPHATE DEHYDROGENASE"/>
    <property type="match status" value="1"/>
</dbReference>
<comment type="catalytic activity">
    <reaction evidence="9">
        <text>sn-glycerol 3-phosphate + NADP(+) = dihydroxyacetone phosphate + NADPH + H(+)</text>
        <dbReference type="Rhea" id="RHEA:11096"/>
        <dbReference type="ChEBI" id="CHEBI:15378"/>
        <dbReference type="ChEBI" id="CHEBI:57597"/>
        <dbReference type="ChEBI" id="CHEBI:57642"/>
        <dbReference type="ChEBI" id="CHEBI:57783"/>
        <dbReference type="ChEBI" id="CHEBI:58349"/>
        <dbReference type="EC" id="1.1.1.94"/>
    </reaction>
    <physiologicalReaction direction="right-to-left" evidence="9">
        <dbReference type="Rhea" id="RHEA:11098"/>
    </physiologicalReaction>
</comment>
<comment type="function">
    <text evidence="13">Catalyzes the reduction of the glycolytic intermediate dihydroxyacetone phosphate (DHAP) to sn-glycerol 3-phosphate (G3P), the key precursor for phospholipid synthesis.</text>
</comment>
<feature type="binding site" evidence="13">
    <location>
        <position position="32"/>
    </location>
    <ligand>
        <name>NADPH</name>
        <dbReference type="ChEBI" id="CHEBI:57783"/>
    </ligand>
</feature>
<dbReference type="PANTHER" id="PTHR11728:SF1">
    <property type="entry name" value="GLYCEROL-3-PHOSPHATE DEHYDROGENASE [NAD(+)] 2, CHLOROPLASTIC"/>
    <property type="match status" value="1"/>
</dbReference>
<comment type="caution">
    <text evidence="13">Lacks conserved residue(s) required for the propagation of feature annotation.</text>
</comment>
<keyword evidence="8 13" id="KW-1208">Phospholipid metabolism</keyword>
<feature type="binding site" evidence="13">
    <location>
        <position position="106"/>
    </location>
    <ligand>
        <name>sn-glycerol 3-phosphate</name>
        <dbReference type="ChEBI" id="CHEBI:57597"/>
    </ligand>
</feature>
<dbReference type="EC" id="1.1.1.94" evidence="10 13"/>